<name>A0A1G5SE00_9PROT</name>
<accession>A0A1G5SE00</accession>
<protein>
    <submittedName>
        <fullName evidence="1">Uncharacterized protein</fullName>
    </submittedName>
</protein>
<dbReference type="STRING" id="51642.NSMM_370117"/>
<evidence type="ECO:0000313" key="1">
    <source>
        <dbReference type="EMBL" id="SCZ85338.1"/>
    </source>
</evidence>
<keyword evidence="2" id="KW-1185">Reference proteome</keyword>
<organism evidence="1 2">
    <name type="scientific">Nitrosomonas mobilis</name>
    <dbReference type="NCBI Taxonomy" id="51642"/>
    <lineage>
        <taxon>Bacteria</taxon>
        <taxon>Pseudomonadati</taxon>
        <taxon>Pseudomonadota</taxon>
        <taxon>Betaproteobacteria</taxon>
        <taxon>Nitrosomonadales</taxon>
        <taxon>Nitrosomonadaceae</taxon>
        <taxon>Nitrosomonas</taxon>
    </lineage>
</organism>
<evidence type="ECO:0000313" key="2">
    <source>
        <dbReference type="Proteomes" id="UP000198729"/>
    </source>
</evidence>
<dbReference type="EMBL" id="FMWO01000044">
    <property type="protein sequence ID" value="SCZ85338.1"/>
    <property type="molecule type" value="Genomic_DNA"/>
</dbReference>
<gene>
    <name evidence="1" type="ORF">NSMM_370117</name>
</gene>
<reference evidence="1 2" key="1">
    <citation type="submission" date="2016-10" db="EMBL/GenBank/DDBJ databases">
        <authorList>
            <person name="de Groot N.N."/>
        </authorList>
    </citation>
    <scope>NUCLEOTIDE SEQUENCE [LARGE SCALE GENOMIC DNA]</scope>
    <source>
        <strain evidence="1">1</strain>
    </source>
</reference>
<dbReference type="Proteomes" id="UP000198729">
    <property type="component" value="Unassembled WGS sequence"/>
</dbReference>
<dbReference type="AlphaFoldDB" id="A0A1G5SE00"/>
<sequence>MLDNIPDSGTIRDYGTNITEVSRFWFCGNINRMLYLIENLMFSNEVYACAQK</sequence>
<proteinExistence type="predicted"/>